<dbReference type="EMBL" id="BLXT01007949">
    <property type="protein sequence ID" value="GFO44295.1"/>
    <property type="molecule type" value="Genomic_DNA"/>
</dbReference>
<sequence>MWLHLRVTKVTSTWPALIIAGDTQGACGLEIKGYRVQLGGVKRLTTGHRDMSAQTLHLNNIFFALVKSDFKTPRIFPNDAKIRGHKRFISLWSFRQRNIESM</sequence>
<keyword evidence="2" id="KW-1185">Reference proteome</keyword>
<reference evidence="1 2" key="1">
    <citation type="journal article" date="2021" name="Elife">
        <title>Chloroplast acquisition without the gene transfer in kleptoplastic sea slugs, Plakobranchus ocellatus.</title>
        <authorList>
            <person name="Maeda T."/>
            <person name="Takahashi S."/>
            <person name="Yoshida T."/>
            <person name="Shimamura S."/>
            <person name="Takaki Y."/>
            <person name="Nagai Y."/>
            <person name="Toyoda A."/>
            <person name="Suzuki Y."/>
            <person name="Arimoto A."/>
            <person name="Ishii H."/>
            <person name="Satoh N."/>
            <person name="Nishiyama T."/>
            <person name="Hasebe M."/>
            <person name="Maruyama T."/>
            <person name="Minagawa J."/>
            <person name="Obokata J."/>
            <person name="Shigenobu S."/>
        </authorList>
    </citation>
    <scope>NUCLEOTIDE SEQUENCE [LARGE SCALE GENOMIC DNA]</scope>
</reference>
<accession>A0AAV4DJV5</accession>
<dbReference type="Proteomes" id="UP000735302">
    <property type="component" value="Unassembled WGS sequence"/>
</dbReference>
<evidence type="ECO:0000313" key="2">
    <source>
        <dbReference type="Proteomes" id="UP000735302"/>
    </source>
</evidence>
<protein>
    <submittedName>
        <fullName evidence="1">Uncharacterized protein</fullName>
    </submittedName>
</protein>
<organism evidence="1 2">
    <name type="scientific">Plakobranchus ocellatus</name>
    <dbReference type="NCBI Taxonomy" id="259542"/>
    <lineage>
        <taxon>Eukaryota</taxon>
        <taxon>Metazoa</taxon>
        <taxon>Spiralia</taxon>
        <taxon>Lophotrochozoa</taxon>
        <taxon>Mollusca</taxon>
        <taxon>Gastropoda</taxon>
        <taxon>Heterobranchia</taxon>
        <taxon>Euthyneura</taxon>
        <taxon>Panpulmonata</taxon>
        <taxon>Sacoglossa</taxon>
        <taxon>Placobranchoidea</taxon>
        <taxon>Plakobranchidae</taxon>
        <taxon>Plakobranchus</taxon>
    </lineage>
</organism>
<proteinExistence type="predicted"/>
<dbReference type="AlphaFoldDB" id="A0AAV4DJV5"/>
<gene>
    <name evidence="1" type="ORF">PoB_007080000</name>
</gene>
<comment type="caution">
    <text evidence="1">The sequence shown here is derived from an EMBL/GenBank/DDBJ whole genome shotgun (WGS) entry which is preliminary data.</text>
</comment>
<evidence type="ECO:0000313" key="1">
    <source>
        <dbReference type="EMBL" id="GFO44295.1"/>
    </source>
</evidence>
<name>A0AAV4DJV5_9GAST</name>